<comment type="similarity">
    <text evidence="1">Belongs to the isochorismatase family.</text>
</comment>
<accession>A0AAD6HFX3</accession>
<organism evidence="4 5">
    <name type="scientific">Penicillium malachiteum</name>
    <dbReference type="NCBI Taxonomy" id="1324776"/>
    <lineage>
        <taxon>Eukaryota</taxon>
        <taxon>Fungi</taxon>
        <taxon>Dikarya</taxon>
        <taxon>Ascomycota</taxon>
        <taxon>Pezizomycotina</taxon>
        <taxon>Eurotiomycetes</taxon>
        <taxon>Eurotiomycetidae</taxon>
        <taxon>Eurotiales</taxon>
        <taxon>Aspergillaceae</taxon>
        <taxon>Penicillium</taxon>
    </lineage>
</organism>
<sequence>MASLKATQQIGNGTANAWHYDAPTALMDLTRGSTTSTITLQTTTHPIRVNTEKTALLIIDMQNFFLHPALRRKSGSHEPTLGEIAAETLLETGIPAARLHGIQVIWLNWGLTEQDLNTMPPAIMRTFGSFPMPSAESNVSLPSKPGMVRVKDLALYKGLGVNLGAVRIGNMENVQGGGILMRESWNTELYGPLEEEYRKHCHTISYSESDDRKKDMLIYKNRMSGLSGKDSDLENFLCSQGITTLLFAGVNTDQCVGSTLIDAYHKGFDCVLLRDGTATGSPFGAKEAWEWNVANCFGFISSCEALKLSSAIL</sequence>
<proteinExistence type="inferred from homology"/>
<evidence type="ECO:0000313" key="5">
    <source>
        <dbReference type="Proteomes" id="UP001215712"/>
    </source>
</evidence>
<dbReference type="AlphaFoldDB" id="A0AAD6HFX3"/>
<dbReference type="EMBL" id="JAQJAN010000013">
    <property type="protein sequence ID" value="KAJ5712586.1"/>
    <property type="molecule type" value="Genomic_DNA"/>
</dbReference>
<dbReference type="Proteomes" id="UP001215712">
    <property type="component" value="Unassembled WGS sequence"/>
</dbReference>
<feature type="domain" description="Isochorismatase-like" evidence="3">
    <location>
        <begin position="210"/>
        <end position="300"/>
    </location>
</feature>
<dbReference type="PANTHER" id="PTHR43540:SF9">
    <property type="entry name" value="FAMILY HYDROLASE, PUTATIVE (AFU_ORTHOLOGUE AFUA_2G08700)-RELATED"/>
    <property type="match status" value="1"/>
</dbReference>
<reference evidence="4" key="2">
    <citation type="submission" date="2023-01" db="EMBL/GenBank/DDBJ databases">
        <authorList>
            <person name="Petersen C."/>
        </authorList>
    </citation>
    <scope>NUCLEOTIDE SEQUENCE</scope>
    <source>
        <strain evidence="4">IBT 17514</strain>
    </source>
</reference>
<name>A0AAD6HFX3_9EURO</name>
<dbReference type="InterPro" id="IPR050272">
    <property type="entry name" value="Isochorismatase-like_hydrls"/>
</dbReference>
<evidence type="ECO:0000256" key="1">
    <source>
        <dbReference type="ARBA" id="ARBA00006336"/>
    </source>
</evidence>
<keyword evidence="5" id="KW-1185">Reference proteome</keyword>
<dbReference type="InterPro" id="IPR036380">
    <property type="entry name" value="Isochorismatase-like_sf"/>
</dbReference>
<protein>
    <recommendedName>
        <fullName evidence="3">Isochorismatase-like domain-containing protein</fullName>
    </recommendedName>
</protein>
<dbReference type="Pfam" id="PF00857">
    <property type="entry name" value="Isochorismatase"/>
    <property type="match status" value="1"/>
</dbReference>
<evidence type="ECO:0000259" key="3">
    <source>
        <dbReference type="Pfam" id="PF00857"/>
    </source>
</evidence>
<evidence type="ECO:0000313" key="4">
    <source>
        <dbReference type="EMBL" id="KAJ5712586.1"/>
    </source>
</evidence>
<keyword evidence="2" id="KW-0378">Hydrolase</keyword>
<comment type="caution">
    <text evidence="4">The sequence shown here is derived from an EMBL/GenBank/DDBJ whole genome shotgun (WGS) entry which is preliminary data.</text>
</comment>
<dbReference type="Gene3D" id="3.40.50.850">
    <property type="entry name" value="Isochorismatase-like"/>
    <property type="match status" value="1"/>
</dbReference>
<dbReference type="GO" id="GO:0016787">
    <property type="term" value="F:hydrolase activity"/>
    <property type="evidence" value="ECO:0007669"/>
    <property type="project" value="UniProtKB-KW"/>
</dbReference>
<gene>
    <name evidence="4" type="ORF">N7493_009054</name>
</gene>
<dbReference type="PANTHER" id="PTHR43540">
    <property type="entry name" value="PEROXYUREIDOACRYLATE/UREIDOACRYLATE AMIDOHYDROLASE-RELATED"/>
    <property type="match status" value="1"/>
</dbReference>
<dbReference type="InterPro" id="IPR000868">
    <property type="entry name" value="Isochorismatase-like_dom"/>
</dbReference>
<dbReference type="SUPFAM" id="SSF52499">
    <property type="entry name" value="Isochorismatase-like hydrolases"/>
    <property type="match status" value="1"/>
</dbReference>
<dbReference type="CDD" id="cd00431">
    <property type="entry name" value="cysteine_hydrolases"/>
    <property type="match status" value="1"/>
</dbReference>
<reference evidence="4" key="1">
    <citation type="journal article" date="2023" name="IMA Fungus">
        <title>Comparative genomic study of the Penicillium genus elucidates a diverse pangenome and 15 lateral gene transfer events.</title>
        <authorList>
            <person name="Petersen C."/>
            <person name="Sorensen T."/>
            <person name="Nielsen M.R."/>
            <person name="Sondergaard T.E."/>
            <person name="Sorensen J.L."/>
            <person name="Fitzpatrick D.A."/>
            <person name="Frisvad J.C."/>
            <person name="Nielsen K.L."/>
        </authorList>
    </citation>
    <scope>NUCLEOTIDE SEQUENCE</scope>
    <source>
        <strain evidence="4">IBT 17514</strain>
    </source>
</reference>
<evidence type="ECO:0000256" key="2">
    <source>
        <dbReference type="ARBA" id="ARBA00022801"/>
    </source>
</evidence>